<dbReference type="RefSeq" id="WP_230742408.1">
    <property type="nucleotide sequence ID" value="NZ_PGCK01000009.1"/>
</dbReference>
<dbReference type="Proteomes" id="UP001320159">
    <property type="component" value="Unassembled WGS sequence"/>
</dbReference>
<comment type="caution">
    <text evidence="1">The sequence shown here is derived from an EMBL/GenBank/DDBJ whole genome shotgun (WGS) entry which is preliminary data.</text>
</comment>
<sequence length="147" mass="16729">MDDRQLAGICGLYCGCCIIYRAYHDDDTELTKTIAAGLGIETGKVRCDGCRSENNNCWTGECEFKSCSAKKGVESCAFCDEFPCKTLKKFNKNKSPHHHTSIENLKELKEKGMDKWLADQERKWLCPSCGITHTFYDTECRYCGHNF</sequence>
<dbReference type="InterPro" id="IPR024227">
    <property type="entry name" value="DUF3795"/>
</dbReference>
<name>A0AAP2REW4_9EURY</name>
<dbReference type="EMBL" id="PGCK01000009">
    <property type="protein sequence ID" value="MCD1295551.1"/>
    <property type="molecule type" value="Genomic_DNA"/>
</dbReference>
<gene>
    <name evidence="1" type="ORF">CUJ83_11125</name>
</gene>
<evidence type="ECO:0000313" key="1">
    <source>
        <dbReference type="EMBL" id="MCD1295551.1"/>
    </source>
</evidence>
<dbReference type="AlphaFoldDB" id="A0AAP2REW4"/>
<evidence type="ECO:0000313" key="2">
    <source>
        <dbReference type="Proteomes" id="UP001320159"/>
    </source>
</evidence>
<accession>A0AAP2REW4</accession>
<organism evidence="1 2">
    <name type="scientific">Methanooceanicella nereidis</name>
    <dbReference type="NCBI Taxonomy" id="2052831"/>
    <lineage>
        <taxon>Archaea</taxon>
        <taxon>Methanobacteriati</taxon>
        <taxon>Methanobacteriota</taxon>
        <taxon>Stenosarchaea group</taxon>
        <taxon>Methanomicrobia</taxon>
        <taxon>Methanocellales</taxon>
        <taxon>Methanocellaceae</taxon>
        <taxon>Methanooceanicella</taxon>
    </lineage>
</organism>
<evidence type="ECO:0008006" key="3">
    <source>
        <dbReference type="Google" id="ProtNLM"/>
    </source>
</evidence>
<keyword evidence="2" id="KW-1185">Reference proteome</keyword>
<dbReference type="Pfam" id="PF12675">
    <property type="entry name" value="DUF3795"/>
    <property type="match status" value="1"/>
</dbReference>
<proteinExistence type="predicted"/>
<reference evidence="1 2" key="1">
    <citation type="submission" date="2017-11" db="EMBL/GenBank/DDBJ databases">
        <title>Isolation and Characterization of Family Methanocellaceae Species from Potential Methane Hydrate Area Offshore Southwestern Taiwan.</title>
        <authorList>
            <person name="Zhang W.-L."/>
            <person name="Chen W.-C."/>
            <person name="Lai M.-C."/>
            <person name="Chen S.-C."/>
        </authorList>
    </citation>
    <scope>NUCLEOTIDE SEQUENCE [LARGE SCALE GENOMIC DNA]</scope>
    <source>
        <strain evidence="1 2">CWC-04</strain>
    </source>
</reference>
<protein>
    <recommendedName>
        <fullName evidence="3">DUF3795 domain-containing protein</fullName>
    </recommendedName>
</protein>